<evidence type="ECO:0000256" key="4">
    <source>
        <dbReference type="ARBA" id="ARBA00023136"/>
    </source>
</evidence>
<keyword evidence="2 5" id="KW-0812">Transmembrane</keyword>
<dbReference type="InterPro" id="IPR007016">
    <property type="entry name" value="O-antigen_ligase-rel_domated"/>
</dbReference>
<dbReference type="Pfam" id="PF04932">
    <property type="entry name" value="Wzy_C"/>
    <property type="match status" value="1"/>
</dbReference>
<evidence type="ECO:0000313" key="7">
    <source>
        <dbReference type="EMBL" id="SEA41940.1"/>
    </source>
</evidence>
<feature type="transmembrane region" description="Helical" evidence="5">
    <location>
        <begin position="57"/>
        <end position="77"/>
    </location>
</feature>
<comment type="subcellular location">
    <subcellularLocation>
        <location evidence="1">Membrane</location>
        <topology evidence="1">Multi-pass membrane protein</topology>
    </subcellularLocation>
</comment>
<feature type="transmembrane region" description="Helical" evidence="5">
    <location>
        <begin position="108"/>
        <end position="135"/>
    </location>
</feature>
<feature type="domain" description="O-antigen ligase-related" evidence="6">
    <location>
        <begin position="205"/>
        <end position="353"/>
    </location>
</feature>
<evidence type="ECO:0000313" key="8">
    <source>
        <dbReference type="Proteomes" id="UP000199397"/>
    </source>
</evidence>
<dbReference type="PANTHER" id="PTHR37422">
    <property type="entry name" value="TEICHURONIC ACID BIOSYNTHESIS PROTEIN TUAE"/>
    <property type="match status" value="1"/>
</dbReference>
<dbReference type="PANTHER" id="PTHR37422:SF13">
    <property type="entry name" value="LIPOPOLYSACCHARIDE BIOSYNTHESIS PROTEIN PA4999-RELATED"/>
    <property type="match status" value="1"/>
</dbReference>
<dbReference type="OrthoDB" id="7596558at2"/>
<evidence type="ECO:0000259" key="6">
    <source>
        <dbReference type="Pfam" id="PF04932"/>
    </source>
</evidence>
<dbReference type="GO" id="GO:0016874">
    <property type="term" value="F:ligase activity"/>
    <property type="evidence" value="ECO:0007669"/>
    <property type="project" value="UniProtKB-KW"/>
</dbReference>
<evidence type="ECO:0000256" key="3">
    <source>
        <dbReference type="ARBA" id="ARBA00022989"/>
    </source>
</evidence>
<name>A0A1H4B1C9_9GAMM</name>
<keyword evidence="4 5" id="KW-0472">Membrane</keyword>
<protein>
    <submittedName>
        <fullName evidence="7">O-antigen ligase</fullName>
    </submittedName>
</protein>
<organism evidence="7 8">
    <name type="scientific">Thiothrix caldifontis</name>
    <dbReference type="NCBI Taxonomy" id="525918"/>
    <lineage>
        <taxon>Bacteria</taxon>
        <taxon>Pseudomonadati</taxon>
        <taxon>Pseudomonadota</taxon>
        <taxon>Gammaproteobacteria</taxon>
        <taxon>Thiotrichales</taxon>
        <taxon>Thiotrichaceae</taxon>
        <taxon>Thiothrix</taxon>
    </lineage>
</organism>
<feature type="transmembrane region" description="Helical" evidence="5">
    <location>
        <begin position="167"/>
        <end position="190"/>
    </location>
</feature>
<dbReference type="Proteomes" id="UP000199397">
    <property type="component" value="Unassembled WGS sequence"/>
</dbReference>
<reference evidence="7 8" key="1">
    <citation type="submission" date="2016-10" db="EMBL/GenBank/DDBJ databases">
        <authorList>
            <person name="de Groot N.N."/>
        </authorList>
    </citation>
    <scope>NUCLEOTIDE SEQUENCE [LARGE SCALE GENOMIC DNA]</scope>
    <source>
        <strain evidence="7 8">DSM 21228</strain>
    </source>
</reference>
<dbReference type="RefSeq" id="WP_093067093.1">
    <property type="nucleotide sequence ID" value="NZ_FNQP01000007.1"/>
</dbReference>
<feature type="transmembrane region" description="Helical" evidence="5">
    <location>
        <begin position="241"/>
        <end position="259"/>
    </location>
</feature>
<sequence length="409" mass="45608">MRTFILWLFGLHFIFLAYLNNVYLAGLPVRSFLILLAGGLVLLLDSSVVARLRPVNVIYVLLAILGLVVSLTNNVGVGGIISGEMRLLQSYLLLMVAYFILEQYGFRVLAFVLLSLALPSALIGILQGLGVHVAWEFHAILQEMQNKEISDEMRTQMAEVLDRPPGLTLYAIPQTYMLLSAMALMLYWVIKNPANQRAQWLGGVGCVILAGGIFASETRSAMGAALLMPALVYLRLFPARVIPLAGVAVLLGAMAYLLMPGNADVDSRLINLDDASAAGRSTLYKYGIELFWQKPWGYGFEFNTVEYAVEYFVNERNLFDYGPLEKAQYIVPVHNSILNLMHTYGFSGLLLLVYYLYRLIKGSWYRLAIIVATLVNSVFHNAGILSNDLFMDMVIAVMLYEIHREQPTA</sequence>
<feature type="transmembrane region" description="Helical" evidence="5">
    <location>
        <begin position="29"/>
        <end position="50"/>
    </location>
</feature>
<dbReference type="AlphaFoldDB" id="A0A1H4B1C9"/>
<evidence type="ECO:0000256" key="1">
    <source>
        <dbReference type="ARBA" id="ARBA00004141"/>
    </source>
</evidence>
<feature type="transmembrane region" description="Helical" evidence="5">
    <location>
        <begin position="197"/>
        <end position="214"/>
    </location>
</feature>
<dbReference type="InterPro" id="IPR051533">
    <property type="entry name" value="WaaL-like"/>
</dbReference>
<feature type="transmembrane region" description="Helical" evidence="5">
    <location>
        <begin position="337"/>
        <end position="357"/>
    </location>
</feature>
<keyword evidence="3 5" id="KW-1133">Transmembrane helix</keyword>
<keyword evidence="7" id="KW-0436">Ligase</keyword>
<dbReference type="GO" id="GO:0016020">
    <property type="term" value="C:membrane"/>
    <property type="evidence" value="ECO:0007669"/>
    <property type="project" value="UniProtKB-SubCell"/>
</dbReference>
<evidence type="ECO:0000256" key="2">
    <source>
        <dbReference type="ARBA" id="ARBA00022692"/>
    </source>
</evidence>
<feature type="transmembrane region" description="Helical" evidence="5">
    <location>
        <begin position="83"/>
        <end position="101"/>
    </location>
</feature>
<accession>A0A1H4B1C9</accession>
<feature type="transmembrane region" description="Helical" evidence="5">
    <location>
        <begin position="364"/>
        <end position="384"/>
    </location>
</feature>
<evidence type="ECO:0000256" key="5">
    <source>
        <dbReference type="SAM" id="Phobius"/>
    </source>
</evidence>
<proteinExistence type="predicted"/>
<gene>
    <name evidence="7" type="ORF">SAMN05660964_01561</name>
</gene>
<dbReference type="STRING" id="525918.SAMN05660964_01561"/>
<dbReference type="EMBL" id="FNQP01000007">
    <property type="protein sequence ID" value="SEA41940.1"/>
    <property type="molecule type" value="Genomic_DNA"/>
</dbReference>
<keyword evidence="8" id="KW-1185">Reference proteome</keyword>